<accession>A0A1V9XV34</accession>
<name>A0A1V9XV34_9ACAR</name>
<sequence>MQLKAVDGVVVDTKEECKPITISVTSGSGASVIATAPAVNPIYQQATAGLHKTCRREIKEEPCDRKASIGSNGLGAAGSASQAIAFVATSTGATSKTLTGTTESSSEGVGAQIEVSPAATTVTMEPPRAIFTPGNQKTVLPTYLPNTGNLATLLHAANTVSYIKAASAVSNSTGAGGAPHSELTVNVSSAPMVSTGGSSMVASVVRPTMVPSMTSSMVPSMGQIPLMCKPGSVVRLAASGHLVQPLTLVQQIPAAAAANGVNGGTNGVTGKAGTAGSSQPAIGQATGHTHHPHSSQQATTTQLFLAQTGPAPGGAFKAPGAGVTPPGGNQPVTSMATVITQAAPSQTGHHGTQIVAGVAPIGKVQLGGATATLSIKPVSQFPLISGQQFITTSSQSLKPVVVVSVPQTSTQ</sequence>
<comment type="caution">
    <text evidence="2">The sequence shown here is derived from an EMBL/GenBank/DDBJ whole genome shotgun (WGS) entry which is preliminary data.</text>
</comment>
<dbReference type="AlphaFoldDB" id="A0A1V9XV34"/>
<reference evidence="2 3" key="1">
    <citation type="journal article" date="2017" name="Gigascience">
        <title>Draft genome of the honey bee ectoparasitic mite, Tropilaelaps mercedesae, is shaped by the parasitic life history.</title>
        <authorList>
            <person name="Dong X."/>
            <person name="Armstrong S.D."/>
            <person name="Xia D."/>
            <person name="Makepeace B.L."/>
            <person name="Darby A.C."/>
            <person name="Kadowaki T."/>
        </authorList>
    </citation>
    <scope>NUCLEOTIDE SEQUENCE [LARGE SCALE GENOMIC DNA]</scope>
    <source>
        <strain evidence="2">Wuxi-XJTLU</strain>
    </source>
</reference>
<dbReference type="Proteomes" id="UP000192247">
    <property type="component" value="Unassembled WGS sequence"/>
</dbReference>
<dbReference type="EMBL" id="MNPL01003622">
    <property type="protein sequence ID" value="OQR77366.1"/>
    <property type="molecule type" value="Genomic_DNA"/>
</dbReference>
<evidence type="ECO:0000256" key="1">
    <source>
        <dbReference type="SAM" id="MobiDB-lite"/>
    </source>
</evidence>
<organism evidence="2 3">
    <name type="scientific">Tropilaelaps mercedesae</name>
    <dbReference type="NCBI Taxonomy" id="418985"/>
    <lineage>
        <taxon>Eukaryota</taxon>
        <taxon>Metazoa</taxon>
        <taxon>Ecdysozoa</taxon>
        <taxon>Arthropoda</taxon>
        <taxon>Chelicerata</taxon>
        <taxon>Arachnida</taxon>
        <taxon>Acari</taxon>
        <taxon>Parasitiformes</taxon>
        <taxon>Mesostigmata</taxon>
        <taxon>Gamasina</taxon>
        <taxon>Dermanyssoidea</taxon>
        <taxon>Laelapidae</taxon>
        <taxon>Tropilaelaps</taxon>
    </lineage>
</organism>
<proteinExistence type="predicted"/>
<feature type="region of interest" description="Disordered" evidence="1">
    <location>
        <begin position="268"/>
        <end position="331"/>
    </location>
</feature>
<gene>
    <name evidence="2" type="ORF">BIW11_02920</name>
</gene>
<evidence type="ECO:0000313" key="3">
    <source>
        <dbReference type="Proteomes" id="UP000192247"/>
    </source>
</evidence>
<protein>
    <submittedName>
        <fullName evidence="2">Uncharacterized protein</fullName>
    </submittedName>
</protein>
<keyword evidence="3" id="KW-1185">Reference proteome</keyword>
<feature type="compositionally biased region" description="Low complexity" evidence="1">
    <location>
        <begin position="296"/>
        <end position="322"/>
    </location>
</feature>
<evidence type="ECO:0000313" key="2">
    <source>
        <dbReference type="EMBL" id="OQR77366.1"/>
    </source>
</evidence>
<dbReference type="InParanoid" id="A0A1V9XV34"/>